<feature type="domain" description="PPPDE" evidence="5">
    <location>
        <begin position="3"/>
        <end position="191"/>
    </location>
</feature>
<accession>A0A0D2JTY3</accession>
<evidence type="ECO:0000256" key="2">
    <source>
        <dbReference type="ARBA" id="ARBA00022670"/>
    </source>
</evidence>
<evidence type="ECO:0000313" key="6">
    <source>
        <dbReference type="EMBL" id="KIZ02393.1"/>
    </source>
</evidence>
<dbReference type="GeneID" id="25738445"/>
<proteinExistence type="inferred from homology"/>
<feature type="compositionally biased region" description="Polar residues" evidence="4">
    <location>
        <begin position="225"/>
        <end position="238"/>
    </location>
</feature>
<gene>
    <name evidence="6" type="ORF">MNEG_5568</name>
</gene>
<dbReference type="PANTHER" id="PTHR12378:SF80">
    <property type="entry name" value="IP06716P-RELATED"/>
    <property type="match status" value="1"/>
</dbReference>
<protein>
    <recommendedName>
        <fullName evidence="5">PPPDE domain-containing protein</fullName>
    </recommendedName>
</protein>
<dbReference type="Proteomes" id="UP000054498">
    <property type="component" value="Unassembled WGS sequence"/>
</dbReference>
<dbReference type="GO" id="GO:0016579">
    <property type="term" value="P:protein deubiquitination"/>
    <property type="evidence" value="ECO:0007669"/>
    <property type="project" value="TreeGrafter"/>
</dbReference>
<dbReference type="GO" id="GO:0006508">
    <property type="term" value="P:proteolysis"/>
    <property type="evidence" value="ECO:0007669"/>
    <property type="project" value="UniProtKB-KW"/>
</dbReference>
<dbReference type="OrthoDB" id="412286at2759"/>
<dbReference type="SMART" id="SM01179">
    <property type="entry name" value="DUF862"/>
    <property type="match status" value="1"/>
</dbReference>
<dbReference type="Gene3D" id="3.90.1720.30">
    <property type="entry name" value="PPPDE domains"/>
    <property type="match status" value="2"/>
</dbReference>
<dbReference type="EMBL" id="KK101059">
    <property type="protein sequence ID" value="KIZ02393.1"/>
    <property type="molecule type" value="Genomic_DNA"/>
</dbReference>
<evidence type="ECO:0000256" key="3">
    <source>
        <dbReference type="ARBA" id="ARBA00022801"/>
    </source>
</evidence>
<evidence type="ECO:0000256" key="4">
    <source>
        <dbReference type="SAM" id="MobiDB-lite"/>
    </source>
</evidence>
<evidence type="ECO:0000259" key="5">
    <source>
        <dbReference type="PROSITE" id="PS51858"/>
    </source>
</evidence>
<reference evidence="6 7" key="1">
    <citation type="journal article" date="2013" name="BMC Genomics">
        <title>Reconstruction of the lipid metabolism for the microalga Monoraphidium neglectum from its genome sequence reveals characteristics suitable for biofuel production.</title>
        <authorList>
            <person name="Bogen C."/>
            <person name="Al-Dilaimi A."/>
            <person name="Albersmeier A."/>
            <person name="Wichmann J."/>
            <person name="Grundmann M."/>
            <person name="Rupp O."/>
            <person name="Lauersen K.J."/>
            <person name="Blifernez-Klassen O."/>
            <person name="Kalinowski J."/>
            <person name="Goesmann A."/>
            <person name="Mussgnug J.H."/>
            <person name="Kruse O."/>
        </authorList>
    </citation>
    <scope>NUCLEOTIDE SEQUENCE [LARGE SCALE GENOMIC DNA]</scope>
    <source>
        <strain evidence="6 7">SAG 48.87</strain>
    </source>
</reference>
<evidence type="ECO:0000256" key="1">
    <source>
        <dbReference type="ARBA" id="ARBA00008140"/>
    </source>
</evidence>
<dbReference type="KEGG" id="mng:MNEG_5568"/>
<dbReference type="Pfam" id="PF05903">
    <property type="entry name" value="Peptidase_C97"/>
    <property type="match status" value="2"/>
</dbReference>
<comment type="similarity">
    <text evidence="1">Belongs to the DeSI family.</text>
</comment>
<keyword evidence="3" id="KW-0378">Hydrolase</keyword>
<name>A0A0D2JTY3_9CHLO</name>
<dbReference type="InterPro" id="IPR008580">
    <property type="entry name" value="PPPDE_dom"/>
</dbReference>
<keyword evidence="7" id="KW-1185">Reference proteome</keyword>
<dbReference type="RefSeq" id="XP_013901412.1">
    <property type="nucleotide sequence ID" value="XM_014045958.1"/>
</dbReference>
<dbReference type="GO" id="GO:0101005">
    <property type="term" value="F:deubiquitinase activity"/>
    <property type="evidence" value="ECO:0007669"/>
    <property type="project" value="TreeGrafter"/>
</dbReference>
<dbReference type="InterPro" id="IPR042266">
    <property type="entry name" value="PPPDE_sf"/>
</dbReference>
<keyword evidence="2" id="KW-0645">Protease</keyword>
<feature type="region of interest" description="Disordered" evidence="4">
    <location>
        <begin position="198"/>
        <end position="254"/>
    </location>
</feature>
<dbReference type="STRING" id="145388.A0A0D2JTY3"/>
<dbReference type="PANTHER" id="PTHR12378">
    <property type="entry name" value="DESUMOYLATING ISOPEPTIDASE"/>
    <property type="match status" value="1"/>
</dbReference>
<dbReference type="PROSITE" id="PS51858">
    <property type="entry name" value="PPPDE"/>
    <property type="match status" value="1"/>
</dbReference>
<organism evidence="6 7">
    <name type="scientific">Monoraphidium neglectum</name>
    <dbReference type="NCBI Taxonomy" id="145388"/>
    <lineage>
        <taxon>Eukaryota</taxon>
        <taxon>Viridiplantae</taxon>
        <taxon>Chlorophyta</taxon>
        <taxon>core chlorophytes</taxon>
        <taxon>Chlorophyceae</taxon>
        <taxon>CS clade</taxon>
        <taxon>Sphaeropleales</taxon>
        <taxon>Selenastraceae</taxon>
        <taxon>Monoraphidium</taxon>
    </lineage>
</organism>
<dbReference type="AlphaFoldDB" id="A0A0D2JTY3"/>
<evidence type="ECO:0000313" key="7">
    <source>
        <dbReference type="Proteomes" id="UP000054498"/>
    </source>
</evidence>
<sequence length="254" mass="27688">MGAPVRLNVYDLTPQNGWTYWCGVGVFHTGVEVFSVEYAYGGHEYDVSGVFATNPREAPGAVLFRESIYMGDTDLTPGQVQALVQQRLSHRVRGLGRSASPRALIAGASSLRLWFQAPGAASSRRRRLARPLSPPQMGQQYKGNAYHLLQSNCNHFASDLCLQLVGRPAPSWINRLAGLAVMLHCLLPPAWVPALQTPSMSPDEEPQVLVSGRAHPRRQQKDASRQQLLSPGAPSSSDDFLDPPRPITTLGGRA</sequence>